<comment type="caution">
    <text evidence="1">The sequence shown here is derived from an EMBL/GenBank/DDBJ whole genome shotgun (WGS) entry which is preliminary data.</text>
</comment>
<evidence type="ECO:0000313" key="2">
    <source>
        <dbReference type="Proteomes" id="UP001149165"/>
    </source>
</evidence>
<reference evidence="1" key="1">
    <citation type="submission" date="2022-11" db="EMBL/GenBank/DDBJ databases">
        <authorList>
            <person name="Petersen C."/>
        </authorList>
    </citation>
    <scope>NUCLEOTIDE SEQUENCE</scope>
    <source>
        <strain evidence="1">IBT 30069</strain>
    </source>
</reference>
<dbReference type="Proteomes" id="UP001149165">
    <property type="component" value="Unassembled WGS sequence"/>
</dbReference>
<proteinExistence type="predicted"/>
<reference evidence="1" key="2">
    <citation type="journal article" date="2023" name="IMA Fungus">
        <title>Comparative genomic study of the Penicillium genus elucidates a diverse pangenome and 15 lateral gene transfer events.</title>
        <authorList>
            <person name="Petersen C."/>
            <person name="Sorensen T."/>
            <person name="Nielsen M.R."/>
            <person name="Sondergaard T.E."/>
            <person name="Sorensen J.L."/>
            <person name="Fitzpatrick D.A."/>
            <person name="Frisvad J.C."/>
            <person name="Nielsen K.L."/>
        </authorList>
    </citation>
    <scope>NUCLEOTIDE SEQUENCE</scope>
    <source>
        <strain evidence="1">IBT 30069</strain>
    </source>
</reference>
<accession>A0A9W9KJT9</accession>
<dbReference type="AlphaFoldDB" id="A0A9W9KJT9"/>
<organism evidence="1 2">
    <name type="scientific">Penicillium angulare</name>
    <dbReference type="NCBI Taxonomy" id="116970"/>
    <lineage>
        <taxon>Eukaryota</taxon>
        <taxon>Fungi</taxon>
        <taxon>Dikarya</taxon>
        <taxon>Ascomycota</taxon>
        <taxon>Pezizomycotina</taxon>
        <taxon>Eurotiomycetes</taxon>
        <taxon>Eurotiomycetidae</taxon>
        <taxon>Eurotiales</taxon>
        <taxon>Aspergillaceae</taxon>
        <taxon>Penicillium</taxon>
    </lineage>
</organism>
<dbReference type="OrthoDB" id="5418574at2759"/>
<dbReference type="EMBL" id="JAPQKH010000003">
    <property type="protein sequence ID" value="KAJ5109289.1"/>
    <property type="molecule type" value="Genomic_DNA"/>
</dbReference>
<evidence type="ECO:0000313" key="1">
    <source>
        <dbReference type="EMBL" id="KAJ5109289.1"/>
    </source>
</evidence>
<keyword evidence="2" id="KW-1185">Reference proteome</keyword>
<sequence length="175" mass="19837">MSLITDNLLQKLWESAQTNPHDKSTSAKLWQHLWNKHLFPENEWVVSLESPPVGSGRDLVYIAIEYMGSEILEGPAVLAFHEAKAPSSSSQDLQEAENHAYDVCVKYLEDHPDFLHMYAFTTFGTEGRAWKCSRSRGHMDPLFGTKDLAEHSQYIEVHSPEAQSILKVVQVIKTV</sequence>
<gene>
    <name evidence="1" type="ORF">N7456_005964</name>
</gene>
<protein>
    <submittedName>
        <fullName evidence="1">Uncharacterized protein</fullName>
    </submittedName>
</protein>
<name>A0A9W9KJT9_9EURO</name>